<keyword evidence="2" id="KW-1185">Reference proteome</keyword>
<organism evidence="1 2">
    <name type="scientific">Aphis craccivora</name>
    <name type="common">Cowpea aphid</name>
    <dbReference type="NCBI Taxonomy" id="307492"/>
    <lineage>
        <taxon>Eukaryota</taxon>
        <taxon>Metazoa</taxon>
        <taxon>Ecdysozoa</taxon>
        <taxon>Arthropoda</taxon>
        <taxon>Hexapoda</taxon>
        <taxon>Insecta</taxon>
        <taxon>Pterygota</taxon>
        <taxon>Neoptera</taxon>
        <taxon>Paraneoptera</taxon>
        <taxon>Hemiptera</taxon>
        <taxon>Sternorrhyncha</taxon>
        <taxon>Aphidomorpha</taxon>
        <taxon>Aphidoidea</taxon>
        <taxon>Aphididae</taxon>
        <taxon>Aphidini</taxon>
        <taxon>Aphis</taxon>
        <taxon>Aphis</taxon>
    </lineage>
</organism>
<proteinExistence type="predicted"/>
<name>A0A6G0Y743_APHCR</name>
<dbReference type="Proteomes" id="UP000478052">
    <property type="component" value="Unassembled WGS sequence"/>
</dbReference>
<dbReference type="OrthoDB" id="6626140at2759"/>
<gene>
    <name evidence="1" type="ORF">FWK35_00022395</name>
</gene>
<protein>
    <submittedName>
        <fullName evidence="1">THAP-type domain-containing protein</fullName>
    </submittedName>
</protein>
<reference evidence="1 2" key="1">
    <citation type="submission" date="2019-08" db="EMBL/GenBank/DDBJ databases">
        <title>Whole genome of Aphis craccivora.</title>
        <authorList>
            <person name="Voronova N.V."/>
            <person name="Shulinski R.S."/>
            <person name="Bandarenka Y.V."/>
            <person name="Zhorov D.G."/>
            <person name="Warner D."/>
        </authorList>
    </citation>
    <scope>NUCLEOTIDE SEQUENCE [LARGE SCALE GENOMIC DNA]</scope>
    <source>
        <strain evidence="1">180601</strain>
        <tissue evidence="1">Whole Body</tissue>
    </source>
</reference>
<sequence>MFFFVIFSPAKDYSVFPINWLIETETKQLSASTIQYCYWPSTRVTSTDLIDAIDPDQSWLQYKVRVVGGNKTYIESTDNENILNHPFKRNKKSITVETSDSSENEDSSYTIVPPRNQNELLFNTTKTQQNSTQVLISNQETFYTNLKPSTSTSTHGNIPAFADNQEKSYTNLNVQSVTTPNSIKMQYSSMMQPLAYYESSYTESQVNHFDIQNQSSSSSQDSPKEGTPNILQAIHEELVANRSMNQRLWNMTNSLKDNLTLRHQWRGGGRCNGGANHGWVASGSTGGGTFGEWRVEVRVAVAVVAPQGPSYYLIF</sequence>
<comment type="caution">
    <text evidence="1">The sequence shown here is derived from an EMBL/GenBank/DDBJ whole genome shotgun (WGS) entry which is preliminary data.</text>
</comment>
<dbReference type="EMBL" id="VUJU01005813">
    <property type="protein sequence ID" value="KAF0750191.1"/>
    <property type="molecule type" value="Genomic_DNA"/>
</dbReference>
<dbReference type="AlphaFoldDB" id="A0A6G0Y743"/>
<accession>A0A6G0Y743</accession>
<evidence type="ECO:0000313" key="2">
    <source>
        <dbReference type="Proteomes" id="UP000478052"/>
    </source>
</evidence>
<evidence type="ECO:0000313" key="1">
    <source>
        <dbReference type="EMBL" id="KAF0750191.1"/>
    </source>
</evidence>